<comment type="subcellular location">
    <subcellularLocation>
        <location evidence="1">Cell outer membrane</location>
        <topology evidence="1">Multi-pass membrane protein</topology>
    </subcellularLocation>
</comment>
<keyword evidence="8 10" id="KW-0472">Membrane</keyword>
<dbReference type="Gene3D" id="2.40.160.20">
    <property type="match status" value="1"/>
</dbReference>
<evidence type="ECO:0000256" key="8">
    <source>
        <dbReference type="ARBA" id="ARBA00023136"/>
    </source>
</evidence>
<evidence type="ECO:0000256" key="11">
    <source>
        <dbReference type="SAM" id="SignalP"/>
    </source>
</evidence>
<dbReference type="GO" id="GO:0006811">
    <property type="term" value="P:monoatomic ion transport"/>
    <property type="evidence" value="ECO:0007669"/>
    <property type="project" value="UniProtKB-KW"/>
</dbReference>
<dbReference type="EMBL" id="JAKRRY010000021">
    <property type="protein sequence ID" value="MCW8347343.1"/>
    <property type="molecule type" value="Genomic_DNA"/>
</dbReference>
<dbReference type="AlphaFoldDB" id="A0A9X3CPR6"/>
<feature type="domain" description="OmpA-like" evidence="12">
    <location>
        <begin position="210"/>
        <end position="322"/>
    </location>
</feature>
<dbReference type="PRINTS" id="PR01021">
    <property type="entry name" value="OMPADOMAIN"/>
</dbReference>
<evidence type="ECO:0000256" key="1">
    <source>
        <dbReference type="ARBA" id="ARBA00004571"/>
    </source>
</evidence>
<dbReference type="Proteomes" id="UP001155587">
    <property type="component" value="Unassembled WGS sequence"/>
</dbReference>
<name>A0A9X3CPR6_9VIBR</name>
<keyword evidence="6" id="KW-0406">Ion transport</keyword>
<dbReference type="Pfam" id="PF01389">
    <property type="entry name" value="OmpA_membrane"/>
    <property type="match status" value="1"/>
</dbReference>
<reference evidence="13" key="1">
    <citation type="submission" date="2022-02" db="EMBL/GenBank/DDBJ databases">
        <title>Vibrio sp. nov, a new bacterium isolated from seawater.</title>
        <authorList>
            <person name="Yuan Y."/>
        </authorList>
    </citation>
    <scope>NUCLEOTIDE SEQUENCE</scope>
    <source>
        <strain evidence="13">ZSDZ65</strain>
    </source>
</reference>
<dbReference type="RefSeq" id="WP_265675872.1">
    <property type="nucleotide sequence ID" value="NZ_JAKRRY010000021.1"/>
</dbReference>
<keyword evidence="11" id="KW-0732">Signal</keyword>
<keyword evidence="4" id="KW-1134">Transmembrane beta strand</keyword>
<dbReference type="GO" id="GO:0046930">
    <property type="term" value="C:pore complex"/>
    <property type="evidence" value="ECO:0007669"/>
    <property type="project" value="UniProtKB-KW"/>
</dbReference>
<dbReference type="Gene3D" id="3.30.1330.60">
    <property type="entry name" value="OmpA-like domain"/>
    <property type="match status" value="1"/>
</dbReference>
<proteinExistence type="inferred from homology"/>
<evidence type="ECO:0000256" key="6">
    <source>
        <dbReference type="ARBA" id="ARBA00023065"/>
    </source>
</evidence>
<dbReference type="InterPro" id="IPR011250">
    <property type="entry name" value="OMP/PagP_B-barrel"/>
</dbReference>
<organism evidence="13 14">
    <name type="scientific">Vibrio qingdaonensis</name>
    <dbReference type="NCBI Taxonomy" id="2829491"/>
    <lineage>
        <taxon>Bacteria</taxon>
        <taxon>Pseudomonadati</taxon>
        <taxon>Pseudomonadota</taxon>
        <taxon>Gammaproteobacteria</taxon>
        <taxon>Vibrionales</taxon>
        <taxon>Vibrionaceae</taxon>
        <taxon>Vibrio</taxon>
    </lineage>
</organism>
<dbReference type="InterPro" id="IPR006664">
    <property type="entry name" value="OMP_bac"/>
</dbReference>
<dbReference type="CDD" id="cd07185">
    <property type="entry name" value="OmpA_C-like"/>
    <property type="match status" value="1"/>
</dbReference>
<dbReference type="SUPFAM" id="SSF56925">
    <property type="entry name" value="OMPA-like"/>
    <property type="match status" value="1"/>
</dbReference>
<evidence type="ECO:0000256" key="4">
    <source>
        <dbReference type="ARBA" id="ARBA00022452"/>
    </source>
</evidence>
<feature type="signal peptide" evidence="11">
    <location>
        <begin position="1"/>
        <end position="17"/>
    </location>
</feature>
<evidence type="ECO:0000259" key="12">
    <source>
        <dbReference type="PROSITE" id="PS51123"/>
    </source>
</evidence>
<sequence>MKKIILLTCALSTSVLAATESPQFFLGMKGGYQQALDDNYNHSSPENAIFGVYSGLQFTPSWSWDVGYQYHDELKADATSVNVRLIESALRYDWYLQDNLSLYSRLGAAYWDMEKTQLSSDKSEATGFSPLAEVGVNYRFTPNVRLSTGYQYVDTIGKSNSGKYDSHELLVALTYTFGAATQPALVEKASTPIVDEIAVKEVVTVKIPHQIQAFATKATDGLFGFDSIKPHDFIGKLTDIASVLNTYPQAQAVVVGYTDSTGSASYNQELFERRAQAVVKLDVTPAQLEWQGEGESQPIADNNTANGRAKNRRVEMTIPSFQL</sequence>
<accession>A0A9X3CPR6</accession>
<feature type="chain" id="PRO_5040765034" evidence="11">
    <location>
        <begin position="18"/>
        <end position="323"/>
    </location>
</feature>
<evidence type="ECO:0000256" key="7">
    <source>
        <dbReference type="ARBA" id="ARBA00023114"/>
    </source>
</evidence>
<evidence type="ECO:0000256" key="2">
    <source>
        <dbReference type="ARBA" id="ARBA00005710"/>
    </source>
</evidence>
<protein>
    <submittedName>
        <fullName evidence="13">Outer membrane beta-barrel protein</fullName>
    </submittedName>
</protein>
<dbReference type="PROSITE" id="PS51123">
    <property type="entry name" value="OMPA_2"/>
    <property type="match status" value="1"/>
</dbReference>
<dbReference type="PANTHER" id="PTHR30329:SF21">
    <property type="entry name" value="LIPOPROTEIN YIAD-RELATED"/>
    <property type="match status" value="1"/>
</dbReference>
<dbReference type="GO" id="GO:0015288">
    <property type="term" value="F:porin activity"/>
    <property type="evidence" value="ECO:0007669"/>
    <property type="project" value="UniProtKB-KW"/>
</dbReference>
<dbReference type="InterPro" id="IPR050330">
    <property type="entry name" value="Bact_OuterMem_StrucFunc"/>
</dbReference>
<dbReference type="Pfam" id="PF00691">
    <property type="entry name" value="OmpA"/>
    <property type="match status" value="1"/>
</dbReference>
<keyword evidence="7" id="KW-0626">Porin</keyword>
<evidence type="ECO:0000256" key="5">
    <source>
        <dbReference type="ARBA" id="ARBA00022692"/>
    </source>
</evidence>
<evidence type="ECO:0000256" key="3">
    <source>
        <dbReference type="ARBA" id="ARBA00022448"/>
    </source>
</evidence>
<dbReference type="InterPro" id="IPR036737">
    <property type="entry name" value="OmpA-like_sf"/>
</dbReference>
<evidence type="ECO:0000256" key="10">
    <source>
        <dbReference type="PROSITE-ProRule" id="PRU00473"/>
    </source>
</evidence>
<dbReference type="PANTHER" id="PTHR30329">
    <property type="entry name" value="STATOR ELEMENT OF FLAGELLAR MOTOR COMPLEX"/>
    <property type="match status" value="1"/>
</dbReference>
<comment type="similarity">
    <text evidence="2">Belongs to the outer membrane OOP (TC 1.B.6) superfamily. OmpA family.</text>
</comment>
<dbReference type="InterPro" id="IPR000498">
    <property type="entry name" value="OmpA-like_TM_dom"/>
</dbReference>
<comment type="caution">
    <text evidence="13">The sequence shown here is derived from an EMBL/GenBank/DDBJ whole genome shotgun (WGS) entry which is preliminary data.</text>
</comment>
<evidence type="ECO:0000313" key="13">
    <source>
        <dbReference type="EMBL" id="MCW8347343.1"/>
    </source>
</evidence>
<dbReference type="SUPFAM" id="SSF103088">
    <property type="entry name" value="OmpA-like"/>
    <property type="match status" value="1"/>
</dbReference>
<keyword evidence="9" id="KW-0998">Cell outer membrane</keyword>
<evidence type="ECO:0000313" key="14">
    <source>
        <dbReference type="Proteomes" id="UP001155587"/>
    </source>
</evidence>
<keyword evidence="5" id="KW-0812">Transmembrane</keyword>
<keyword evidence="3" id="KW-0813">Transport</keyword>
<keyword evidence="14" id="KW-1185">Reference proteome</keyword>
<evidence type="ECO:0000256" key="9">
    <source>
        <dbReference type="ARBA" id="ARBA00023237"/>
    </source>
</evidence>
<gene>
    <name evidence="13" type="ORF">MD535_15150</name>
</gene>
<dbReference type="GO" id="GO:0009279">
    <property type="term" value="C:cell outer membrane"/>
    <property type="evidence" value="ECO:0007669"/>
    <property type="project" value="UniProtKB-SubCell"/>
</dbReference>
<dbReference type="InterPro" id="IPR006665">
    <property type="entry name" value="OmpA-like"/>
</dbReference>